<proteinExistence type="predicted"/>
<dbReference type="EMBL" id="SKBN01000209">
    <property type="protein sequence ID" value="TGJ80642.1"/>
    <property type="molecule type" value="Genomic_DNA"/>
</dbReference>
<dbReference type="Proteomes" id="UP000297716">
    <property type="component" value="Unassembled WGS sequence"/>
</dbReference>
<dbReference type="OrthoDB" id="10526318at2759"/>
<comment type="caution">
    <text evidence="1">The sequence shown here is derived from an EMBL/GenBank/DDBJ whole genome shotgun (WGS) entry which is preliminary data.</text>
</comment>
<dbReference type="AlphaFoldDB" id="A0A4Z0YW53"/>
<evidence type="ECO:0000313" key="1">
    <source>
        <dbReference type="EMBL" id="TGJ80642.1"/>
    </source>
</evidence>
<reference evidence="1 2" key="1">
    <citation type="submission" date="2019-03" db="EMBL/GenBank/DDBJ databases">
        <title>Draft genome sequence of Xylaria hypoxylon DSM 108379, a ubiquitous saprotrophic-parasitic fungi on hardwood.</title>
        <authorList>
            <person name="Buettner E."/>
            <person name="Leonhardt S."/>
            <person name="Gebauer A.M."/>
            <person name="Liers C."/>
            <person name="Hofrichter M."/>
            <person name="Kellner H."/>
        </authorList>
    </citation>
    <scope>NUCLEOTIDE SEQUENCE [LARGE SCALE GENOMIC DNA]</scope>
    <source>
        <strain evidence="1 2">DSM 108379</strain>
    </source>
</reference>
<keyword evidence="2" id="KW-1185">Reference proteome</keyword>
<accession>A0A4Z0YW53</accession>
<evidence type="ECO:0000313" key="2">
    <source>
        <dbReference type="Proteomes" id="UP000297716"/>
    </source>
</evidence>
<gene>
    <name evidence="1" type="ORF">E0Z10_g8120</name>
</gene>
<sequence length="84" mass="9459">MSIAYKDVPVVDTMPDLVENVMAKVDDPEFETWKSETIRGASLAILQTKNGVVLHVAADRGRETQPPYVASVFRKRRFDIQRGP</sequence>
<organism evidence="1 2">
    <name type="scientific">Xylaria hypoxylon</name>
    <dbReference type="NCBI Taxonomy" id="37992"/>
    <lineage>
        <taxon>Eukaryota</taxon>
        <taxon>Fungi</taxon>
        <taxon>Dikarya</taxon>
        <taxon>Ascomycota</taxon>
        <taxon>Pezizomycotina</taxon>
        <taxon>Sordariomycetes</taxon>
        <taxon>Xylariomycetidae</taxon>
        <taxon>Xylariales</taxon>
        <taxon>Xylariaceae</taxon>
        <taxon>Xylaria</taxon>
    </lineage>
</organism>
<protein>
    <submittedName>
        <fullName evidence="1">Uncharacterized protein</fullName>
    </submittedName>
</protein>
<name>A0A4Z0YW53_9PEZI</name>